<name>A0A371F4G6_MUCPR</name>
<sequence length="205" mass="24144">MDDILVYSKTHEEHAKHLRTMLQILKERQLYTKISKCELWMKQVNFLGQMILQSERCEANFQELKRRLVFTPILILLGPIRKFYIYCDTLGQRLGCILQGKKVVSYALRKLRPRVLNYATHDLKLVILICGDTTCMKQDFKYYLGKVNYYLGKVNVVVGDEINSEFKNLNLAMKTRPKSLSLRMLRITGEFLEQIKEAQELDQFL</sequence>
<dbReference type="Gene3D" id="3.30.70.270">
    <property type="match status" value="1"/>
</dbReference>
<dbReference type="InterPro" id="IPR041577">
    <property type="entry name" value="RT_RNaseH_2"/>
</dbReference>
<evidence type="ECO:0000313" key="3">
    <source>
        <dbReference type="EMBL" id="RDX73171.1"/>
    </source>
</evidence>
<evidence type="ECO:0000259" key="2">
    <source>
        <dbReference type="Pfam" id="PF17919"/>
    </source>
</evidence>
<evidence type="ECO:0000313" key="4">
    <source>
        <dbReference type="Proteomes" id="UP000257109"/>
    </source>
</evidence>
<dbReference type="EMBL" id="QJKJ01010623">
    <property type="protein sequence ID" value="RDX73171.1"/>
    <property type="molecule type" value="Genomic_DNA"/>
</dbReference>
<dbReference type="InterPro" id="IPR053134">
    <property type="entry name" value="RNA-dir_DNA_polymerase"/>
</dbReference>
<dbReference type="InterPro" id="IPR000477">
    <property type="entry name" value="RT_dom"/>
</dbReference>
<keyword evidence="4" id="KW-1185">Reference proteome</keyword>
<feature type="domain" description="Reverse transcriptase/retrotransposon-derived protein RNase H-like" evidence="2">
    <location>
        <begin position="55"/>
        <end position="127"/>
    </location>
</feature>
<proteinExistence type="predicted"/>
<organism evidence="3 4">
    <name type="scientific">Mucuna pruriens</name>
    <name type="common">Velvet bean</name>
    <name type="synonym">Dolichos pruriens</name>
    <dbReference type="NCBI Taxonomy" id="157652"/>
    <lineage>
        <taxon>Eukaryota</taxon>
        <taxon>Viridiplantae</taxon>
        <taxon>Streptophyta</taxon>
        <taxon>Embryophyta</taxon>
        <taxon>Tracheophyta</taxon>
        <taxon>Spermatophyta</taxon>
        <taxon>Magnoliopsida</taxon>
        <taxon>eudicotyledons</taxon>
        <taxon>Gunneridae</taxon>
        <taxon>Pentapetalae</taxon>
        <taxon>rosids</taxon>
        <taxon>fabids</taxon>
        <taxon>Fabales</taxon>
        <taxon>Fabaceae</taxon>
        <taxon>Papilionoideae</taxon>
        <taxon>50 kb inversion clade</taxon>
        <taxon>NPAAA clade</taxon>
        <taxon>indigoferoid/millettioid clade</taxon>
        <taxon>Phaseoleae</taxon>
        <taxon>Mucuna</taxon>
    </lineage>
</organism>
<dbReference type="Proteomes" id="UP000257109">
    <property type="component" value="Unassembled WGS sequence"/>
</dbReference>
<accession>A0A371F4G6</accession>
<dbReference type="PANTHER" id="PTHR24559">
    <property type="entry name" value="TRANSPOSON TY3-I GAG-POL POLYPROTEIN"/>
    <property type="match status" value="1"/>
</dbReference>
<dbReference type="InterPro" id="IPR043502">
    <property type="entry name" value="DNA/RNA_pol_sf"/>
</dbReference>
<dbReference type="PANTHER" id="PTHR24559:SF444">
    <property type="entry name" value="REVERSE TRANSCRIPTASE DOMAIN-CONTAINING PROTEIN"/>
    <property type="match status" value="1"/>
</dbReference>
<dbReference type="OrthoDB" id="1734625at2759"/>
<feature type="domain" description="Reverse transcriptase" evidence="1">
    <location>
        <begin position="1"/>
        <end position="50"/>
    </location>
</feature>
<evidence type="ECO:0000259" key="1">
    <source>
        <dbReference type="Pfam" id="PF00078"/>
    </source>
</evidence>
<dbReference type="SUPFAM" id="SSF56672">
    <property type="entry name" value="DNA/RNA polymerases"/>
    <property type="match status" value="1"/>
</dbReference>
<feature type="non-terminal residue" evidence="3">
    <location>
        <position position="1"/>
    </location>
</feature>
<gene>
    <name evidence="3" type="primary">Tf2-6</name>
    <name evidence="3" type="ORF">CR513_47250</name>
</gene>
<reference evidence="3" key="1">
    <citation type="submission" date="2018-05" db="EMBL/GenBank/DDBJ databases">
        <title>Draft genome of Mucuna pruriens seed.</title>
        <authorList>
            <person name="Nnadi N.E."/>
            <person name="Vos R."/>
            <person name="Hasami M.H."/>
            <person name="Devisetty U.K."/>
            <person name="Aguiy J.C."/>
        </authorList>
    </citation>
    <scope>NUCLEOTIDE SEQUENCE [LARGE SCALE GENOMIC DNA]</scope>
    <source>
        <strain evidence="3">JCA_2017</strain>
    </source>
</reference>
<dbReference type="InterPro" id="IPR043128">
    <property type="entry name" value="Rev_trsase/Diguanyl_cyclase"/>
</dbReference>
<dbReference type="Pfam" id="PF17919">
    <property type="entry name" value="RT_RNaseH_2"/>
    <property type="match status" value="1"/>
</dbReference>
<dbReference type="AlphaFoldDB" id="A0A371F4G6"/>
<protein>
    <submittedName>
        <fullName evidence="3">Tf2-6</fullName>
    </submittedName>
</protein>
<dbReference type="Pfam" id="PF00078">
    <property type="entry name" value="RVT_1"/>
    <property type="match status" value="1"/>
</dbReference>
<comment type="caution">
    <text evidence="3">The sequence shown here is derived from an EMBL/GenBank/DDBJ whole genome shotgun (WGS) entry which is preliminary data.</text>
</comment>